<proteinExistence type="predicted"/>
<feature type="region of interest" description="Disordered" evidence="1">
    <location>
        <begin position="51"/>
        <end position="89"/>
    </location>
</feature>
<accession>A0A8S5M8T0</accession>
<dbReference type="EMBL" id="BK014849">
    <property type="protein sequence ID" value="DAD78701.1"/>
    <property type="molecule type" value="Genomic_DNA"/>
</dbReference>
<name>A0A8S5M8T0_9CAUD</name>
<organism evidence="2">
    <name type="scientific">Siphoviridae sp. ctB3v5</name>
    <dbReference type="NCBI Taxonomy" id="2826186"/>
    <lineage>
        <taxon>Viruses</taxon>
        <taxon>Duplodnaviria</taxon>
        <taxon>Heunggongvirae</taxon>
        <taxon>Uroviricota</taxon>
        <taxon>Caudoviricetes</taxon>
    </lineage>
</organism>
<reference evidence="2" key="1">
    <citation type="journal article" date="2021" name="Proc. Natl. Acad. Sci. U.S.A.">
        <title>A Catalog of Tens of Thousands of Viruses from Human Metagenomes Reveals Hidden Associations with Chronic Diseases.</title>
        <authorList>
            <person name="Tisza M.J."/>
            <person name="Buck C.B."/>
        </authorList>
    </citation>
    <scope>NUCLEOTIDE SEQUENCE</scope>
    <source>
        <strain evidence="2">CtB3v5</strain>
    </source>
</reference>
<evidence type="ECO:0000256" key="1">
    <source>
        <dbReference type="SAM" id="MobiDB-lite"/>
    </source>
</evidence>
<evidence type="ECO:0000313" key="2">
    <source>
        <dbReference type="EMBL" id="DAD78701.1"/>
    </source>
</evidence>
<sequence length="109" mass="12689">MLKADDKYSRIDFSINEDNTYTIGAELVAFDSYEPDAEPQFAAEAIAEYVAQKKGKKEEEDTEENEDTTKKENTSEEEEEDKKKKKKEYSLEEIPEYVELRDAFNTLKT</sequence>
<protein>
    <submittedName>
        <fullName evidence="2">Uncharacterized protein</fullName>
    </submittedName>
</protein>